<dbReference type="AlphaFoldDB" id="A0AA42WE07"/>
<name>A0AA42WE07_9BURK</name>
<dbReference type="GO" id="GO:0004040">
    <property type="term" value="F:amidase activity"/>
    <property type="evidence" value="ECO:0007669"/>
    <property type="project" value="InterPro"/>
</dbReference>
<proteinExistence type="predicted"/>
<dbReference type="RefSeq" id="WP_280028024.1">
    <property type="nucleotide sequence ID" value="NZ_JAOCKG010000008.1"/>
</dbReference>
<evidence type="ECO:0000313" key="4">
    <source>
        <dbReference type="Proteomes" id="UP001161276"/>
    </source>
</evidence>
<dbReference type="SMART" id="SM00047">
    <property type="entry name" value="LYZ2"/>
    <property type="match status" value="1"/>
</dbReference>
<gene>
    <name evidence="3" type="ORF">N5K24_19160</name>
</gene>
<dbReference type="SUPFAM" id="SSF53955">
    <property type="entry name" value="Lysozyme-like"/>
    <property type="match status" value="1"/>
</dbReference>
<dbReference type="InterPro" id="IPR023346">
    <property type="entry name" value="Lysozyme-like_dom_sf"/>
</dbReference>
<dbReference type="Gene3D" id="1.10.530.10">
    <property type="match status" value="1"/>
</dbReference>
<evidence type="ECO:0000313" key="3">
    <source>
        <dbReference type="EMBL" id="MDH2052531.1"/>
    </source>
</evidence>
<sequence>MATPQEFAQQYGPQAAAVGKQIGVDPTVLLGQWGLETGWGRSVVPGTNNLGNIKDLSGAGVAATDNMTGSVDRYRAYDTPDAFGNDFAGLINRRYQGALNAGTDAHAYARALKAGGYAEDADYERKLVAATDLVRKSGGLLDRAAQAVLPSAQAASAPDFGSKVRTAREAGYSDAEIMQHLGQSQGFADRMVRAREAGYSDAEIFQHLGLPVQQTSEAPPPGEDVARGPDGVMRIEMSQESNPYAAGAPQQERSMLDRIGRQVGLTARAGVTGATGLASMGTNAAISGINSLFGTSIPPADVGATLSAVGLPEPENTVERVAQDVAGGMAGAGSVAQIGQSLAQNAVAPLTRAIGGQLGGGVGTQVASAGTGAGAAGVAREEGAGVGGQLAAGLAGGLVAPAPLYGTGAATRGLLRGGEQGRQTVARNLDEFQRAGTTPTLGQATERPVLQGLETVMSQSPGGAGVMAARAAGQVDDIASEVGNIVSGLSPRAGALEAGEAVTRGLEGFKVGVKRVQDQLYDRLDDYIPQASPVQVNRTRRALAVLNSDIDGAPALSQMFKNGRIKGIERALLSDIDSGMTAYGAQASRRSSTLPYESIKKLRTLVGEEIDNTNFTSDVPRDKWRAVYAALSDDLGDAAERAGPEAYDTWRWANQFTRDQVGRLDDLASIAGRDTPEKVFNAAIAGSQDGDTMLRRVVSAIPKENRRELAAAVIQRMGRATVGNQNEAGDVFSTSTFLSNWNRLSPQARETLFGRVDDPKLLAQLENLAKVSTNIRDGSRYLANPSGSGPAAARQALLGAGALAAFTGNAPALGALGAGLVGTNLLSRALTNPNALMRLARPTQVDTGAVLGGLQGLIPRE</sequence>
<protein>
    <submittedName>
        <fullName evidence="3">Glucosaminidase domain-containing protein</fullName>
    </submittedName>
</protein>
<dbReference type="InterPro" id="IPR051056">
    <property type="entry name" value="Glycosyl_Hydrolase_73"/>
</dbReference>
<dbReference type="GO" id="GO:0071973">
    <property type="term" value="P:bacterial-type flagellum-dependent cell motility"/>
    <property type="evidence" value="ECO:0007669"/>
    <property type="project" value="TreeGrafter"/>
</dbReference>
<organism evidence="3 4">
    <name type="scientific">Achromobacter marplatensis</name>
    <dbReference type="NCBI Taxonomy" id="470868"/>
    <lineage>
        <taxon>Bacteria</taxon>
        <taxon>Pseudomonadati</taxon>
        <taxon>Pseudomonadota</taxon>
        <taxon>Betaproteobacteria</taxon>
        <taxon>Burkholderiales</taxon>
        <taxon>Alcaligenaceae</taxon>
        <taxon>Achromobacter</taxon>
    </lineage>
</organism>
<comment type="caution">
    <text evidence="3">The sequence shown here is derived from an EMBL/GenBank/DDBJ whole genome shotgun (WGS) entry which is preliminary data.</text>
</comment>
<accession>A0AA42WE07</accession>
<keyword evidence="1" id="KW-0378">Hydrolase</keyword>
<dbReference type="InterPro" id="IPR002901">
    <property type="entry name" value="MGlyc_endo_b_GlcNAc-like_dom"/>
</dbReference>
<evidence type="ECO:0000259" key="2">
    <source>
        <dbReference type="SMART" id="SM00047"/>
    </source>
</evidence>
<reference evidence="3" key="1">
    <citation type="submission" date="2022-09" db="EMBL/GenBank/DDBJ databases">
        <title>Intensive care unit water sources are persistently colonized with multi-drug resistant bacteria and are the site of extensive horizontal gene transfer of antibiotic resistance genes.</title>
        <authorList>
            <person name="Diorio-Toth L."/>
        </authorList>
    </citation>
    <scope>NUCLEOTIDE SEQUENCE</scope>
    <source>
        <strain evidence="3">GD03676</strain>
    </source>
</reference>
<dbReference type="PANTHER" id="PTHR33308">
    <property type="entry name" value="PEPTIDOGLYCAN HYDROLASE FLGJ"/>
    <property type="match status" value="1"/>
</dbReference>
<dbReference type="Proteomes" id="UP001161276">
    <property type="component" value="Unassembled WGS sequence"/>
</dbReference>
<dbReference type="EMBL" id="JAOCKG010000008">
    <property type="protein sequence ID" value="MDH2052531.1"/>
    <property type="molecule type" value="Genomic_DNA"/>
</dbReference>
<dbReference type="Pfam" id="PF01832">
    <property type="entry name" value="Glucosaminidase"/>
    <property type="match status" value="1"/>
</dbReference>
<dbReference type="PANTHER" id="PTHR33308:SF9">
    <property type="entry name" value="PEPTIDOGLYCAN HYDROLASE FLGJ"/>
    <property type="match status" value="1"/>
</dbReference>
<feature type="domain" description="Mannosyl-glycoprotein endo-beta-N-acetylglucosamidase-like" evidence="2">
    <location>
        <begin position="4"/>
        <end position="142"/>
    </location>
</feature>
<evidence type="ECO:0000256" key="1">
    <source>
        <dbReference type="ARBA" id="ARBA00022801"/>
    </source>
</evidence>